<name>H0EBF8_9ACTN</name>
<accession>H0EBF8</accession>
<protein>
    <submittedName>
        <fullName evidence="3">Uncharacterized protein</fullName>
    </submittedName>
</protein>
<dbReference type="AlphaFoldDB" id="H0EBF8"/>
<gene>
    <name evidence="3" type="ORF">PAI11_41870</name>
</gene>
<evidence type="ECO:0000256" key="2">
    <source>
        <dbReference type="SAM" id="Phobius"/>
    </source>
</evidence>
<dbReference type="RefSeq" id="WP_007578917.1">
    <property type="nucleotide sequence ID" value="NZ_AGUD01000306.1"/>
</dbReference>
<feature type="transmembrane region" description="Helical" evidence="2">
    <location>
        <begin position="12"/>
        <end position="32"/>
    </location>
</feature>
<keyword evidence="2" id="KW-1133">Transmembrane helix</keyword>
<organism evidence="3 4">
    <name type="scientific">Patulibacter medicamentivorans</name>
    <dbReference type="NCBI Taxonomy" id="1097667"/>
    <lineage>
        <taxon>Bacteria</taxon>
        <taxon>Bacillati</taxon>
        <taxon>Actinomycetota</taxon>
        <taxon>Thermoleophilia</taxon>
        <taxon>Solirubrobacterales</taxon>
        <taxon>Patulibacteraceae</taxon>
        <taxon>Patulibacter</taxon>
    </lineage>
</organism>
<reference evidence="3 4" key="1">
    <citation type="journal article" date="2013" name="Biodegradation">
        <title>Quantitative proteomic analysis of ibuprofen-degrading Patulibacter sp. strain I11.</title>
        <authorList>
            <person name="Almeida B."/>
            <person name="Kjeldal H."/>
            <person name="Lolas I."/>
            <person name="Knudsen A.D."/>
            <person name="Carvalho G."/>
            <person name="Nielsen K.L."/>
            <person name="Barreto Crespo M.T."/>
            <person name="Stensballe A."/>
            <person name="Nielsen J.L."/>
        </authorList>
    </citation>
    <scope>NUCLEOTIDE SEQUENCE [LARGE SCALE GENOMIC DNA]</scope>
    <source>
        <strain evidence="3 4">I11</strain>
    </source>
</reference>
<keyword evidence="2" id="KW-0812">Transmembrane</keyword>
<evidence type="ECO:0000256" key="1">
    <source>
        <dbReference type="SAM" id="MobiDB-lite"/>
    </source>
</evidence>
<feature type="region of interest" description="Disordered" evidence="1">
    <location>
        <begin position="37"/>
        <end position="58"/>
    </location>
</feature>
<keyword evidence="2" id="KW-0472">Membrane</keyword>
<dbReference type="PATRIC" id="fig|1097667.3.peg.4152"/>
<dbReference type="EMBL" id="AGUD01000306">
    <property type="protein sequence ID" value="EHN09034.1"/>
    <property type="molecule type" value="Genomic_DNA"/>
</dbReference>
<evidence type="ECO:0000313" key="4">
    <source>
        <dbReference type="Proteomes" id="UP000005143"/>
    </source>
</evidence>
<comment type="caution">
    <text evidence="3">The sequence shown here is derived from an EMBL/GenBank/DDBJ whole genome shotgun (WGS) entry which is preliminary data.</text>
</comment>
<feature type="compositionally biased region" description="Low complexity" evidence="1">
    <location>
        <begin position="40"/>
        <end position="56"/>
    </location>
</feature>
<proteinExistence type="predicted"/>
<evidence type="ECO:0000313" key="3">
    <source>
        <dbReference type="EMBL" id="EHN09034.1"/>
    </source>
</evidence>
<sequence length="143" mass="14693">MRDQPLPLRILRWIVILVLALALSFAILRIAVQDDSATDAPGSAGTTGRTTAAPGADSSATLLRDGNAVVTVPDDRAARQVRRLAAALGAEDRPAVRAAGQAVVIVVRPRAAGVVARVGDQRLGVRSAADPALRTFLADGLGG</sequence>
<dbReference type="Proteomes" id="UP000005143">
    <property type="component" value="Unassembled WGS sequence"/>
</dbReference>
<keyword evidence="4" id="KW-1185">Reference proteome</keyword>